<dbReference type="AlphaFoldDB" id="A0A7J9FKR1"/>
<dbReference type="Proteomes" id="UP000593568">
    <property type="component" value="Unassembled WGS sequence"/>
</dbReference>
<comment type="caution">
    <text evidence="1">The sequence shown here is derived from an EMBL/GenBank/DDBJ whole genome shotgun (WGS) entry which is preliminary data.</text>
</comment>
<proteinExistence type="predicted"/>
<dbReference type="EMBL" id="JABEZW010220613">
    <property type="protein sequence ID" value="MBA0785902.1"/>
    <property type="molecule type" value="Genomic_DNA"/>
</dbReference>
<keyword evidence="2" id="KW-1185">Reference proteome</keyword>
<evidence type="ECO:0000313" key="2">
    <source>
        <dbReference type="Proteomes" id="UP000593568"/>
    </source>
</evidence>
<evidence type="ECO:0000313" key="1">
    <source>
        <dbReference type="EMBL" id="MBA0785902.1"/>
    </source>
</evidence>
<protein>
    <submittedName>
        <fullName evidence="1">Uncharacterized protein</fullName>
    </submittedName>
</protein>
<gene>
    <name evidence="1" type="ORF">Gotri_027686</name>
</gene>
<feature type="non-terminal residue" evidence="1">
    <location>
        <position position="28"/>
    </location>
</feature>
<organism evidence="1 2">
    <name type="scientific">Gossypium trilobum</name>
    <dbReference type="NCBI Taxonomy" id="34281"/>
    <lineage>
        <taxon>Eukaryota</taxon>
        <taxon>Viridiplantae</taxon>
        <taxon>Streptophyta</taxon>
        <taxon>Embryophyta</taxon>
        <taxon>Tracheophyta</taxon>
        <taxon>Spermatophyta</taxon>
        <taxon>Magnoliopsida</taxon>
        <taxon>eudicotyledons</taxon>
        <taxon>Gunneridae</taxon>
        <taxon>Pentapetalae</taxon>
        <taxon>rosids</taxon>
        <taxon>malvids</taxon>
        <taxon>Malvales</taxon>
        <taxon>Malvaceae</taxon>
        <taxon>Malvoideae</taxon>
        <taxon>Gossypium</taxon>
    </lineage>
</organism>
<reference evidence="1 2" key="1">
    <citation type="journal article" date="2019" name="Genome Biol. Evol.">
        <title>Insights into the evolution of the New World diploid cottons (Gossypium, subgenus Houzingenia) based on genome sequencing.</title>
        <authorList>
            <person name="Grover C.E."/>
            <person name="Arick M.A. 2nd"/>
            <person name="Thrash A."/>
            <person name="Conover J.L."/>
            <person name="Sanders W.S."/>
            <person name="Peterson D.G."/>
            <person name="Frelichowski J.E."/>
            <person name="Scheffler J.A."/>
            <person name="Scheffler B.E."/>
            <person name="Wendel J.F."/>
        </authorList>
    </citation>
    <scope>NUCLEOTIDE SEQUENCE [LARGE SCALE GENOMIC DNA]</scope>
    <source>
        <strain evidence="1">8</strain>
        <tissue evidence="1">Leaf</tissue>
    </source>
</reference>
<name>A0A7J9FKR1_9ROSI</name>
<accession>A0A7J9FKR1</accession>
<sequence>MMEIGPKMISGLAVKFLRHAFRSNEILQ</sequence>